<dbReference type="InterPro" id="IPR010611">
    <property type="entry name" value="3D_dom"/>
</dbReference>
<dbReference type="Gene3D" id="2.40.240.50">
    <property type="entry name" value="Barwin-like endoglucanases"/>
    <property type="match status" value="1"/>
</dbReference>
<dbReference type="CDD" id="cd14668">
    <property type="entry name" value="mlta_B"/>
    <property type="match status" value="1"/>
</dbReference>
<feature type="chain" id="PRO_5047080864" description="peptidoglycan lytic exotransglycosylase" evidence="6">
    <location>
        <begin position="29"/>
        <end position="369"/>
    </location>
</feature>
<protein>
    <recommendedName>
        <fullName evidence="2">peptidoglycan lytic exotransglycosylase</fullName>
        <ecNumber evidence="2">4.2.2.n1</ecNumber>
    </recommendedName>
    <alternativeName>
        <fullName evidence="5">Murein hydrolase A</fullName>
    </alternativeName>
</protein>
<evidence type="ECO:0000259" key="7">
    <source>
        <dbReference type="SMART" id="SM00925"/>
    </source>
</evidence>
<keyword evidence="9" id="KW-1185">Reference proteome</keyword>
<dbReference type="Gene3D" id="2.40.40.10">
    <property type="entry name" value="RlpA-like domain"/>
    <property type="match status" value="2"/>
</dbReference>
<name>A0A1I3VEW0_9HYPH</name>
<dbReference type="EMBL" id="FOSK01000001">
    <property type="protein sequence ID" value="SFJ93533.1"/>
    <property type="molecule type" value="Genomic_DNA"/>
</dbReference>
<evidence type="ECO:0000313" key="8">
    <source>
        <dbReference type="EMBL" id="SFJ93533.1"/>
    </source>
</evidence>
<reference evidence="8 9" key="1">
    <citation type="submission" date="2016-10" db="EMBL/GenBank/DDBJ databases">
        <authorList>
            <person name="Varghese N."/>
            <person name="Submissions S."/>
        </authorList>
    </citation>
    <scope>NUCLEOTIDE SEQUENCE [LARGE SCALE GENOMIC DNA]</scope>
    <source>
        <strain evidence="8 9">DSM 16392</strain>
    </source>
</reference>
<comment type="catalytic activity">
    <reaction evidence="1">
        <text>Exolytic cleavage of the (1-&gt;4)-beta-glycosidic linkage between N-acetylmuramic acid (MurNAc) and N-acetylglucosamine (GlcNAc) residues in peptidoglycan, from either the reducing or the non-reducing ends of the peptidoglycan chains, with concomitant formation of a 1,6-anhydrobond in the MurNAc residue.</text>
        <dbReference type="EC" id="4.2.2.n1"/>
    </reaction>
</comment>
<accession>A0A1I3VEW0</accession>
<evidence type="ECO:0000256" key="6">
    <source>
        <dbReference type="SAM" id="SignalP"/>
    </source>
</evidence>
<dbReference type="InterPro" id="IPR036908">
    <property type="entry name" value="RlpA-like_sf"/>
</dbReference>
<dbReference type="Pfam" id="PF06725">
    <property type="entry name" value="3D"/>
    <property type="match status" value="1"/>
</dbReference>
<keyword evidence="3" id="KW-0456">Lyase</keyword>
<dbReference type="InterPro" id="IPR026044">
    <property type="entry name" value="MltA"/>
</dbReference>
<dbReference type="SUPFAM" id="SSF50685">
    <property type="entry name" value="Barwin-like endoglucanases"/>
    <property type="match status" value="1"/>
</dbReference>
<gene>
    <name evidence="8" type="ORF">SAMN04488518_101341</name>
</gene>
<dbReference type="CDD" id="cd14485">
    <property type="entry name" value="mltA_like_LT_A"/>
    <property type="match status" value="1"/>
</dbReference>
<keyword evidence="4" id="KW-0961">Cell wall biogenesis/degradation</keyword>
<dbReference type="Pfam" id="PF03562">
    <property type="entry name" value="MltA"/>
    <property type="match status" value="1"/>
</dbReference>
<feature type="domain" description="Lytic transglycosylase MltA" evidence="7">
    <location>
        <begin position="136"/>
        <end position="267"/>
    </location>
</feature>
<evidence type="ECO:0000313" key="9">
    <source>
        <dbReference type="Proteomes" id="UP000199598"/>
    </source>
</evidence>
<keyword evidence="6" id="KW-0732">Signal</keyword>
<evidence type="ECO:0000256" key="5">
    <source>
        <dbReference type="ARBA" id="ARBA00030918"/>
    </source>
</evidence>
<dbReference type="InterPro" id="IPR005300">
    <property type="entry name" value="MltA_B"/>
</dbReference>
<organism evidence="8 9">
    <name type="scientific">Pseudovibrio ascidiaceicola</name>
    <dbReference type="NCBI Taxonomy" id="285279"/>
    <lineage>
        <taxon>Bacteria</taxon>
        <taxon>Pseudomonadati</taxon>
        <taxon>Pseudomonadota</taxon>
        <taxon>Alphaproteobacteria</taxon>
        <taxon>Hyphomicrobiales</taxon>
        <taxon>Stappiaceae</taxon>
        <taxon>Pseudovibrio</taxon>
    </lineage>
</organism>
<dbReference type="SMART" id="SM00925">
    <property type="entry name" value="MltA"/>
    <property type="match status" value="1"/>
</dbReference>
<dbReference type="EC" id="4.2.2.n1" evidence="2"/>
<feature type="signal peptide" evidence="6">
    <location>
        <begin position="1"/>
        <end position="28"/>
    </location>
</feature>
<proteinExistence type="predicted"/>
<dbReference type="Proteomes" id="UP000199598">
    <property type="component" value="Unassembled WGS sequence"/>
</dbReference>
<comment type="caution">
    <text evidence="8">The sequence shown here is derived from an EMBL/GenBank/DDBJ whole genome shotgun (WGS) entry which is preliminary data.</text>
</comment>
<dbReference type="PANTHER" id="PTHR30124">
    <property type="entry name" value="MEMBRANE-BOUND LYTIC MUREIN TRANSGLYCOSYLASE A"/>
    <property type="match status" value="1"/>
</dbReference>
<sequence length="369" mass="39908">MTFSFSRGAMSFIMALSVAAGISSAAVAGNTLTKDHRTMRSAKLSGPLDPNEIDGWAADDHSAALSAFVAHCEASEGRTLPTKAFGISDAKLRAICAKSRKINVNNASDAKTFLEQNFTLQRVEDDGFVTGYYMPELEGSLVRTDEFVVPLHAYPKGLKVMPTRGDVMDGALDGMDLEVLWVKDPIDAFFTAVQGSARVRLPNGELRRLAFAGKSGHEYTAIGRVLIERGEISKDNMGMDALRAWLSQNPSQQKDVFRHNKSYIFFELQSPQNTEVAAIGGAGTALTDLRSLAIDDDLHTYGSLIFVSSELRTYDKSGDRFAKLMVAQDTGSAIKGPARGDIYVGSGAKAGAVAGNIRHRAEFYLLVPK</sequence>
<evidence type="ECO:0000256" key="3">
    <source>
        <dbReference type="ARBA" id="ARBA00023239"/>
    </source>
</evidence>
<dbReference type="PIRSF" id="PIRSF019422">
    <property type="entry name" value="MltA"/>
    <property type="match status" value="1"/>
</dbReference>
<evidence type="ECO:0000256" key="4">
    <source>
        <dbReference type="ARBA" id="ARBA00023316"/>
    </source>
</evidence>
<dbReference type="PANTHER" id="PTHR30124:SF0">
    <property type="entry name" value="MEMBRANE-BOUND LYTIC MUREIN TRANSGLYCOSYLASE A"/>
    <property type="match status" value="1"/>
</dbReference>
<evidence type="ECO:0000256" key="2">
    <source>
        <dbReference type="ARBA" id="ARBA00012587"/>
    </source>
</evidence>
<evidence type="ECO:0000256" key="1">
    <source>
        <dbReference type="ARBA" id="ARBA00001420"/>
    </source>
</evidence>